<protein>
    <submittedName>
        <fullName evidence="3">N-acetylmuramoyl-L-alanine amidase</fullName>
    </submittedName>
</protein>
<sequence>MFISYRTMTTALIIFFTLCIFPLSQLLKVQHVFARLQPLSGKVIVIDPGHGGIDGGCNRGGILEKNINLSVALTLRKKLENAGATVFMTRETDTALDHLNNKNPYRHKRDLIARVDIINQHKPDIFLSLHVNSGNSKSRGAIVFFSSKNPESKKLAQPIQDYLNELTGQVNTSLTGDFYILRNAASPGVLIEMGFISNPQEANLLQDKTYQSKLADAILSGVMYYFLN</sequence>
<evidence type="ECO:0000313" key="3">
    <source>
        <dbReference type="EMBL" id="SHF38453.1"/>
    </source>
</evidence>
<accession>A0A1M5B7G0</accession>
<dbReference type="PANTHER" id="PTHR30404:SF0">
    <property type="entry name" value="N-ACETYLMURAMOYL-L-ALANINE AMIDASE AMIC"/>
    <property type="match status" value="1"/>
</dbReference>
<keyword evidence="4" id="KW-1185">Reference proteome</keyword>
<dbReference type="EMBL" id="FQVH01000020">
    <property type="protein sequence ID" value="SHF38453.1"/>
    <property type="molecule type" value="Genomic_DNA"/>
</dbReference>
<dbReference type="InterPro" id="IPR002508">
    <property type="entry name" value="MurNAc-LAA_cat"/>
</dbReference>
<dbReference type="Proteomes" id="UP000184088">
    <property type="component" value="Unassembled WGS sequence"/>
</dbReference>
<keyword evidence="1" id="KW-0378">Hydrolase</keyword>
<dbReference type="GO" id="GO:0008745">
    <property type="term" value="F:N-acetylmuramoyl-L-alanine amidase activity"/>
    <property type="evidence" value="ECO:0007669"/>
    <property type="project" value="InterPro"/>
</dbReference>
<dbReference type="STRING" id="1121256.SAMN02746089_01808"/>
<organism evidence="3 4">
    <name type="scientific">Caldanaerobius fijiensis DSM 17918</name>
    <dbReference type="NCBI Taxonomy" id="1121256"/>
    <lineage>
        <taxon>Bacteria</taxon>
        <taxon>Bacillati</taxon>
        <taxon>Bacillota</taxon>
        <taxon>Clostridia</taxon>
        <taxon>Thermoanaerobacterales</taxon>
        <taxon>Thermoanaerobacteraceae</taxon>
        <taxon>Caldanaerobius</taxon>
    </lineage>
</organism>
<evidence type="ECO:0000256" key="1">
    <source>
        <dbReference type="ARBA" id="ARBA00022801"/>
    </source>
</evidence>
<dbReference type="PANTHER" id="PTHR30404">
    <property type="entry name" value="N-ACETYLMURAMOYL-L-ALANINE AMIDASE"/>
    <property type="match status" value="1"/>
</dbReference>
<dbReference type="InterPro" id="IPR050695">
    <property type="entry name" value="N-acetylmuramoyl_amidase_3"/>
</dbReference>
<dbReference type="Pfam" id="PF01520">
    <property type="entry name" value="Amidase_3"/>
    <property type="match status" value="1"/>
</dbReference>
<dbReference type="GO" id="GO:0009253">
    <property type="term" value="P:peptidoglycan catabolic process"/>
    <property type="evidence" value="ECO:0007669"/>
    <property type="project" value="InterPro"/>
</dbReference>
<dbReference type="OrthoDB" id="9772024at2"/>
<evidence type="ECO:0000259" key="2">
    <source>
        <dbReference type="SMART" id="SM00646"/>
    </source>
</evidence>
<dbReference type="RefSeq" id="WP_084111099.1">
    <property type="nucleotide sequence ID" value="NZ_FQVH01000020.1"/>
</dbReference>
<dbReference type="SUPFAM" id="SSF53187">
    <property type="entry name" value="Zn-dependent exopeptidases"/>
    <property type="match status" value="1"/>
</dbReference>
<dbReference type="GO" id="GO:0030288">
    <property type="term" value="C:outer membrane-bounded periplasmic space"/>
    <property type="evidence" value="ECO:0007669"/>
    <property type="project" value="TreeGrafter"/>
</dbReference>
<dbReference type="Gene3D" id="3.40.630.40">
    <property type="entry name" value="Zn-dependent exopeptidases"/>
    <property type="match status" value="1"/>
</dbReference>
<dbReference type="CDD" id="cd02696">
    <property type="entry name" value="MurNAc-LAA"/>
    <property type="match status" value="1"/>
</dbReference>
<dbReference type="AlphaFoldDB" id="A0A1M5B7G0"/>
<evidence type="ECO:0000313" key="4">
    <source>
        <dbReference type="Proteomes" id="UP000184088"/>
    </source>
</evidence>
<reference evidence="3 4" key="1">
    <citation type="submission" date="2016-11" db="EMBL/GenBank/DDBJ databases">
        <authorList>
            <person name="Jaros S."/>
            <person name="Januszkiewicz K."/>
            <person name="Wedrychowicz H."/>
        </authorList>
    </citation>
    <scope>NUCLEOTIDE SEQUENCE [LARGE SCALE GENOMIC DNA]</scope>
    <source>
        <strain evidence="3 4">DSM 17918</strain>
    </source>
</reference>
<name>A0A1M5B7G0_9THEO</name>
<gene>
    <name evidence="3" type="ORF">SAMN02746089_01808</name>
</gene>
<dbReference type="SMART" id="SM00646">
    <property type="entry name" value="Ami_3"/>
    <property type="match status" value="1"/>
</dbReference>
<feature type="domain" description="MurNAc-LAA" evidence="2">
    <location>
        <begin position="115"/>
        <end position="223"/>
    </location>
</feature>
<proteinExistence type="predicted"/>